<dbReference type="Proteomes" id="UP000006821">
    <property type="component" value="Chromosome"/>
</dbReference>
<dbReference type="AlphaFoldDB" id="Q60BK9"/>
<dbReference type="EMBL" id="AE017282">
    <property type="protein sequence ID" value="AAU90381.1"/>
    <property type="molecule type" value="Genomic_DNA"/>
</dbReference>
<name>Q60BK9_METCA</name>
<feature type="region of interest" description="Disordered" evidence="1">
    <location>
        <begin position="97"/>
        <end position="134"/>
    </location>
</feature>
<dbReference type="STRING" id="243233.MCA0457"/>
<gene>
    <name evidence="2" type="ordered locus">MCA0457</name>
</gene>
<sequence length="134" mass="14481">MHGPGLPARAGRRLQRSGLGRMGRRSGQPHPGAVLPGGTLGRRLQSGAGRERHRAQQPAGRAHLQQRGIRLQGTLHRLRPRLRLLRRHLRRHVRTTVRQTVIPSGTGSKPAVAASAGPSKAGASRDAPVRQRGD</sequence>
<evidence type="ECO:0000256" key="1">
    <source>
        <dbReference type="SAM" id="MobiDB-lite"/>
    </source>
</evidence>
<evidence type="ECO:0000313" key="3">
    <source>
        <dbReference type="Proteomes" id="UP000006821"/>
    </source>
</evidence>
<reference evidence="2 3" key="1">
    <citation type="journal article" date="2004" name="PLoS Biol.">
        <title>Genomic insights into methanotrophy: the complete genome sequence of Methylococcus capsulatus (Bath).</title>
        <authorList>
            <person name="Ward N.L."/>
            <person name="Larsen O."/>
            <person name="Sakwa J."/>
            <person name="Bruseth L."/>
            <person name="Khouri H.M."/>
            <person name="Durkin A.S."/>
            <person name="Dimitrov G."/>
            <person name="Jiang L."/>
            <person name="Scanlan D."/>
            <person name="Kang K.H."/>
            <person name="Lewis M.R."/>
            <person name="Nelson K.E."/>
            <person name="Methe B.A."/>
            <person name="Wu M."/>
            <person name="Heidelberg J.F."/>
            <person name="Paulsen I.T."/>
            <person name="Fouts D.E."/>
            <person name="Ravel J."/>
            <person name="Tettelin H."/>
            <person name="Ren Q."/>
            <person name="Read T.D."/>
            <person name="DeBoy R.T."/>
            <person name="Seshadri R."/>
            <person name="Salzberg S.L."/>
            <person name="Jensen H.B."/>
            <person name="Birkeland N.K."/>
            <person name="Nelson W.C."/>
            <person name="Dodson R.J."/>
            <person name="Grindhaug S.H."/>
            <person name="Holt I.E."/>
            <person name="Eidhammer I."/>
            <person name="Jonasen I."/>
            <person name="Vanaken S."/>
            <person name="Utterback T.R."/>
            <person name="Feldblyum T.V."/>
            <person name="Fraser C.M."/>
            <person name="Lillehaug J.R."/>
            <person name="Eisen J.A."/>
        </authorList>
    </citation>
    <scope>NUCLEOTIDE SEQUENCE [LARGE SCALE GENOMIC DNA]</scope>
    <source>
        <strain evidence="3">ATCC 33009 / NCIMB 11132 / Bath</strain>
    </source>
</reference>
<organism evidence="2 3">
    <name type="scientific">Methylococcus capsulatus (strain ATCC 33009 / NCIMB 11132 / Bath)</name>
    <dbReference type="NCBI Taxonomy" id="243233"/>
    <lineage>
        <taxon>Bacteria</taxon>
        <taxon>Pseudomonadati</taxon>
        <taxon>Pseudomonadota</taxon>
        <taxon>Gammaproteobacteria</taxon>
        <taxon>Methylococcales</taxon>
        <taxon>Methylococcaceae</taxon>
        <taxon>Methylococcus</taxon>
    </lineage>
</organism>
<feature type="compositionally biased region" description="Low complexity" evidence="1">
    <location>
        <begin position="107"/>
        <end position="124"/>
    </location>
</feature>
<dbReference type="KEGG" id="mca:MCA0457"/>
<proteinExistence type="predicted"/>
<feature type="region of interest" description="Disordered" evidence="1">
    <location>
        <begin position="1"/>
        <end position="73"/>
    </location>
</feature>
<accession>Q60BK9</accession>
<evidence type="ECO:0000313" key="2">
    <source>
        <dbReference type="EMBL" id="AAU90381.1"/>
    </source>
</evidence>
<dbReference type="HOGENOM" id="CLU_1893743_0_0_6"/>
<protein>
    <submittedName>
        <fullName evidence="2">Uncharacterized protein</fullName>
    </submittedName>
</protein>